<dbReference type="SUPFAM" id="SSF55031">
    <property type="entry name" value="Bacterial exopeptidase dimerisation domain"/>
    <property type="match status" value="1"/>
</dbReference>
<gene>
    <name evidence="9" type="ORF">FJY68_09340</name>
</gene>
<dbReference type="Pfam" id="PF01546">
    <property type="entry name" value="Peptidase_M20"/>
    <property type="match status" value="1"/>
</dbReference>
<evidence type="ECO:0000313" key="9">
    <source>
        <dbReference type="EMBL" id="MBM3332035.1"/>
    </source>
</evidence>
<dbReference type="InterPro" id="IPR010182">
    <property type="entry name" value="ArgE/DapE"/>
</dbReference>
<dbReference type="Pfam" id="PF07687">
    <property type="entry name" value="M20_dimer"/>
    <property type="match status" value="1"/>
</dbReference>
<dbReference type="Gene3D" id="3.30.70.360">
    <property type="match status" value="1"/>
</dbReference>
<dbReference type="GO" id="GO:0016787">
    <property type="term" value="F:hydrolase activity"/>
    <property type="evidence" value="ECO:0007669"/>
    <property type="project" value="UniProtKB-KW"/>
</dbReference>
<dbReference type="InterPro" id="IPR050072">
    <property type="entry name" value="Peptidase_M20A"/>
</dbReference>
<evidence type="ECO:0000259" key="8">
    <source>
        <dbReference type="Pfam" id="PF07687"/>
    </source>
</evidence>
<dbReference type="Gene3D" id="3.40.630.10">
    <property type="entry name" value="Zn peptidases"/>
    <property type="match status" value="1"/>
</dbReference>
<evidence type="ECO:0000256" key="5">
    <source>
        <dbReference type="ARBA" id="ARBA00022801"/>
    </source>
</evidence>
<sequence>MWNEADFKRIREQIGRLEPQMVEMQRRLVALPAMSPVSGGGGERAKVDYLGGLLRSWGLEVAEYRAPDNRVPCGHRPSLTARLKGRKPRPALWLMTHLDVVPPGPRDLWQSDPFEARVESGRIYGRGTEDNQQEMVASCYAVRALLDLQLIPQTDVVLMLVADEENGSDYGVGWLLENHDLCRPEDLVVVPDAGNEVGTLLEVAEKSIAWVKFTTLGRQAHGSTPHHGNNAHRAGANLLLRLDQRLHEKYNAEDKLFSPPVSTLEPTKKEENVPNINTIPAEDVFYFDCRVLPQYQLTDLVEDMKRIAADTATEFKVEVKVEQVQMAQAAPPTSPDASVVRMLANAVREVYGGEPFTRGIGGGTVAALFRRRGIPAVVWGRNEGQAHKPNEFSVIANMVGNAAVYAHLMGQTPA</sequence>
<evidence type="ECO:0000256" key="3">
    <source>
        <dbReference type="ARBA" id="ARBA00006247"/>
    </source>
</evidence>
<evidence type="ECO:0000313" key="10">
    <source>
        <dbReference type="Proteomes" id="UP000779900"/>
    </source>
</evidence>
<evidence type="ECO:0000256" key="7">
    <source>
        <dbReference type="ARBA" id="ARBA00023285"/>
    </source>
</evidence>
<dbReference type="GO" id="GO:0046872">
    <property type="term" value="F:metal ion binding"/>
    <property type="evidence" value="ECO:0007669"/>
    <property type="project" value="UniProtKB-KW"/>
</dbReference>
<comment type="cofactor">
    <cofactor evidence="2">
        <name>Zn(2+)</name>
        <dbReference type="ChEBI" id="CHEBI:29105"/>
    </cofactor>
</comment>
<comment type="caution">
    <text evidence="9">The sequence shown here is derived from an EMBL/GenBank/DDBJ whole genome shotgun (WGS) entry which is preliminary data.</text>
</comment>
<dbReference type="InterPro" id="IPR002933">
    <property type="entry name" value="Peptidase_M20"/>
</dbReference>
<comment type="cofactor">
    <cofactor evidence="1">
        <name>Co(2+)</name>
        <dbReference type="ChEBI" id="CHEBI:48828"/>
    </cofactor>
</comment>
<dbReference type="InterPro" id="IPR011650">
    <property type="entry name" value="Peptidase_M20_dimer"/>
</dbReference>
<dbReference type="AlphaFoldDB" id="A0A937XJ46"/>
<evidence type="ECO:0000256" key="4">
    <source>
        <dbReference type="ARBA" id="ARBA00022723"/>
    </source>
</evidence>
<name>A0A937XJ46_UNCW3</name>
<reference evidence="9" key="1">
    <citation type="submission" date="2019-03" db="EMBL/GenBank/DDBJ databases">
        <title>Lake Tanganyika Metagenome-Assembled Genomes (MAGs).</title>
        <authorList>
            <person name="Tran P."/>
        </authorList>
    </citation>
    <scope>NUCLEOTIDE SEQUENCE</scope>
    <source>
        <strain evidence="9">K_DeepCast_150m_m2_040</strain>
    </source>
</reference>
<protein>
    <submittedName>
        <fullName evidence="9">M20 family metallo-hydrolase</fullName>
    </submittedName>
</protein>
<keyword evidence="6" id="KW-0862">Zinc</keyword>
<dbReference type="EMBL" id="VGIR01000056">
    <property type="protein sequence ID" value="MBM3332035.1"/>
    <property type="molecule type" value="Genomic_DNA"/>
</dbReference>
<organism evidence="9 10">
    <name type="scientific">candidate division WOR-3 bacterium</name>
    <dbReference type="NCBI Taxonomy" id="2052148"/>
    <lineage>
        <taxon>Bacteria</taxon>
        <taxon>Bacteria division WOR-3</taxon>
    </lineage>
</organism>
<dbReference type="Proteomes" id="UP000779900">
    <property type="component" value="Unassembled WGS sequence"/>
</dbReference>
<dbReference type="NCBIfam" id="TIGR01910">
    <property type="entry name" value="DapE-ArgE"/>
    <property type="match status" value="1"/>
</dbReference>
<dbReference type="PANTHER" id="PTHR43808">
    <property type="entry name" value="ACETYLORNITHINE DEACETYLASE"/>
    <property type="match status" value="1"/>
</dbReference>
<evidence type="ECO:0000256" key="1">
    <source>
        <dbReference type="ARBA" id="ARBA00001941"/>
    </source>
</evidence>
<proteinExistence type="inferred from homology"/>
<feature type="domain" description="Peptidase M20 dimerisation" evidence="8">
    <location>
        <begin position="203"/>
        <end position="312"/>
    </location>
</feature>
<keyword evidence="5" id="KW-0378">Hydrolase</keyword>
<evidence type="ECO:0000256" key="6">
    <source>
        <dbReference type="ARBA" id="ARBA00022833"/>
    </source>
</evidence>
<dbReference type="PANTHER" id="PTHR43808:SF32">
    <property type="entry name" value="ARGE_DAPE-RELATED DEACYLASE"/>
    <property type="match status" value="1"/>
</dbReference>
<evidence type="ECO:0000256" key="2">
    <source>
        <dbReference type="ARBA" id="ARBA00001947"/>
    </source>
</evidence>
<dbReference type="InterPro" id="IPR036264">
    <property type="entry name" value="Bact_exopeptidase_dim_dom"/>
</dbReference>
<keyword evidence="4" id="KW-0479">Metal-binding</keyword>
<dbReference type="NCBIfam" id="NF010589">
    <property type="entry name" value="PRK13983.1"/>
    <property type="match status" value="1"/>
</dbReference>
<dbReference type="SUPFAM" id="SSF53187">
    <property type="entry name" value="Zn-dependent exopeptidases"/>
    <property type="match status" value="1"/>
</dbReference>
<accession>A0A937XJ46</accession>
<keyword evidence="7" id="KW-0170">Cobalt</keyword>
<comment type="similarity">
    <text evidence="3">Belongs to the peptidase M20A family.</text>
</comment>